<evidence type="ECO:0000313" key="2">
    <source>
        <dbReference type="EMBL" id="MEJ2868694.1"/>
    </source>
</evidence>
<sequence length="306" mass="33582">MRTSQTGAARLRAQMRDQDGVATVEQAKRAGYTRAAIAGKIRRGEWERPAHGVLRATDHPLTPRARIRIAMLSLGADATLVGRSAAYWWRMVDVAPTEVEIAVAQRNQPRPRPGVTVLRRAVPPGDRVAVDGLFVTKRAATVLAAVAALGLIAGAKLMDRVLQKGLVTLDALQEVHGRSRRRYGAAVCTALLALAAGGARSEAERLAHGALRRAGITGWVADHRVVLPRHGPALLDLAFVDRRILVEVDGWAYHRDLRAFLHDSERQNALVLAGWVVIRTNWHELKERPEQFVRTVREALAERAGL</sequence>
<name>A0ABU8MNY2_9PSEU</name>
<dbReference type="RefSeq" id="WP_337695267.1">
    <property type="nucleotide sequence ID" value="NZ_JBBEGN010000005.1"/>
</dbReference>
<dbReference type="InterPro" id="IPR011335">
    <property type="entry name" value="Restrct_endonuc-II-like"/>
</dbReference>
<protein>
    <submittedName>
        <fullName evidence="2">Type IV toxin-antitoxin system AbiEi family antitoxin domain-containing protein</fullName>
    </submittedName>
</protein>
<dbReference type="Proteomes" id="UP001385809">
    <property type="component" value="Unassembled WGS sequence"/>
</dbReference>
<organism evidence="2 3">
    <name type="scientific">Actinomycetospora aurantiaca</name>
    <dbReference type="NCBI Taxonomy" id="3129233"/>
    <lineage>
        <taxon>Bacteria</taxon>
        <taxon>Bacillati</taxon>
        <taxon>Actinomycetota</taxon>
        <taxon>Actinomycetes</taxon>
        <taxon>Pseudonocardiales</taxon>
        <taxon>Pseudonocardiaceae</taxon>
        <taxon>Actinomycetospora</taxon>
    </lineage>
</organism>
<evidence type="ECO:0000259" key="1">
    <source>
        <dbReference type="Pfam" id="PF04480"/>
    </source>
</evidence>
<proteinExistence type="predicted"/>
<comment type="caution">
    <text evidence="2">The sequence shown here is derived from an EMBL/GenBank/DDBJ whole genome shotgun (WGS) entry which is preliminary data.</text>
</comment>
<gene>
    <name evidence="2" type="ORF">WCD74_13055</name>
</gene>
<evidence type="ECO:0000313" key="3">
    <source>
        <dbReference type="Proteomes" id="UP001385809"/>
    </source>
</evidence>
<dbReference type="EMBL" id="JBBEGN010000005">
    <property type="protein sequence ID" value="MEJ2868694.1"/>
    <property type="molecule type" value="Genomic_DNA"/>
</dbReference>
<dbReference type="Pfam" id="PF04480">
    <property type="entry name" value="DUF559"/>
    <property type="match status" value="1"/>
</dbReference>
<keyword evidence="3" id="KW-1185">Reference proteome</keyword>
<feature type="domain" description="DUF559" evidence="1">
    <location>
        <begin position="234"/>
        <end position="300"/>
    </location>
</feature>
<dbReference type="InterPro" id="IPR007569">
    <property type="entry name" value="DUF559"/>
</dbReference>
<dbReference type="SUPFAM" id="SSF52980">
    <property type="entry name" value="Restriction endonuclease-like"/>
    <property type="match status" value="1"/>
</dbReference>
<dbReference type="Gene3D" id="3.40.960.10">
    <property type="entry name" value="VSR Endonuclease"/>
    <property type="match status" value="1"/>
</dbReference>
<accession>A0ABU8MNY2</accession>
<reference evidence="2 3" key="1">
    <citation type="submission" date="2024-03" db="EMBL/GenBank/DDBJ databases">
        <title>Actinomycetospora sp. OC33-EN08, a novel actinomycete isolated from wild orchid (Aerides multiflora).</title>
        <authorList>
            <person name="Suriyachadkun C."/>
        </authorList>
    </citation>
    <scope>NUCLEOTIDE SEQUENCE [LARGE SCALE GENOMIC DNA]</scope>
    <source>
        <strain evidence="2 3">OC33-EN08</strain>
    </source>
</reference>